<name>A0A858RFX5_9BACT</name>
<protein>
    <submittedName>
        <fullName evidence="1">Uncharacterized protein</fullName>
    </submittedName>
</protein>
<dbReference type="RefSeq" id="WP_169454329.1">
    <property type="nucleotide sequence ID" value="NZ_CP051774.1"/>
</dbReference>
<gene>
    <name evidence="1" type="ORF">HHL09_09545</name>
</gene>
<dbReference type="AlphaFoldDB" id="A0A858RFX5"/>
<dbReference type="EMBL" id="CP051774">
    <property type="protein sequence ID" value="QJE96016.1"/>
    <property type="molecule type" value="Genomic_DNA"/>
</dbReference>
<proteinExistence type="predicted"/>
<dbReference type="KEGG" id="luo:HHL09_09545"/>
<evidence type="ECO:0000313" key="2">
    <source>
        <dbReference type="Proteomes" id="UP000501812"/>
    </source>
</evidence>
<organism evidence="1 2">
    <name type="scientific">Luteolibacter luteus</name>
    <dbReference type="NCBI Taxonomy" id="2728835"/>
    <lineage>
        <taxon>Bacteria</taxon>
        <taxon>Pseudomonadati</taxon>
        <taxon>Verrucomicrobiota</taxon>
        <taxon>Verrucomicrobiia</taxon>
        <taxon>Verrucomicrobiales</taxon>
        <taxon>Verrucomicrobiaceae</taxon>
        <taxon>Luteolibacter</taxon>
    </lineage>
</organism>
<evidence type="ECO:0000313" key="1">
    <source>
        <dbReference type="EMBL" id="QJE96016.1"/>
    </source>
</evidence>
<keyword evidence="2" id="KW-1185">Reference proteome</keyword>
<dbReference type="Proteomes" id="UP000501812">
    <property type="component" value="Chromosome"/>
</dbReference>
<accession>A0A858RFX5</accession>
<reference evidence="1 2" key="1">
    <citation type="submission" date="2020-04" db="EMBL/GenBank/DDBJ databases">
        <title>Luteolibacter sp. G-1-1-1 isolated from soil.</title>
        <authorList>
            <person name="Dahal R.H."/>
        </authorList>
    </citation>
    <scope>NUCLEOTIDE SEQUENCE [LARGE SCALE GENOMIC DNA]</scope>
    <source>
        <strain evidence="1 2">G-1-1-1</strain>
    </source>
</reference>
<sequence>MDKRFEILLSMAMKLVTPNTEVMVTCDARKQYPRQDFRWYERIQKEFEAEGARLLGDGHMVSPSGQSSSDEQRTFVRCMVNGREDTAITLFRTHPRLWTRLCLRFLTKAPSTLRSVALQTFFADETSVLTMNLASMSMLESPPNEDRHYLSPDISMKEMIAAHERHVTAWQAQRTSCPKKRFRTMDEFIEIDGDATNTTKRVRKSYGGLTKGDIMRFVKCRESEAAVIQKDLIETLAGDKKEDEGAREFAV</sequence>